<evidence type="ECO:0000256" key="8">
    <source>
        <dbReference type="ARBA" id="ARBA00023012"/>
    </source>
</evidence>
<keyword evidence="15" id="KW-1185">Reference proteome</keyword>
<dbReference type="SMART" id="SM00448">
    <property type="entry name" value="REC"/>
    <property type="match status" value="1"/>
</dbReference>
<dbReference type="PROSITE" id="PS50109">
    <property type="entry name" value="HIS_KIN"/>
    <property type="match status" value="1"/>
</dbReference>
<dbReference type="InterPro" id="IPR004358">
    <property type="entry name" value="Sig_transdc_His_kin-like_C"/>
</dbReference>
<dbReference type="Pfam" id="PF02743">
    <property type="entry name" value="dCache_1"/>
    <property type="match status" value="1"/>
</dbReference>
<evidence type="ECO:0000313" key="15">
    <source>
        <dbReference type="Proteomes" id="UP000056090"/>
    </source>
</evidence>
<dbReference type="Gene3D" id="3.30.450.20">
    <property type="entry name" value="PAS domain"/>
    <property type="match status" value="1"/>
</dbReference>
<dbReference type="CDD" id="cd17546">
    <property type="entry name" value="REC_hyHK_CKI1_RcsC-like"/>
    <property type="match status" value="1"/>
</dbReference>
<name>A0A075NSX3_9ALTE</name>
<evidence type="ECO:0000256" key="7">
    <source>
        <dbReference type="ARBA" id="ARBA00022989"/>
    </source>
</evidence>
<dbReference type="InterPro" id="IPR003594">
    <property type="entry name" value="HATPase_dom"/>
</dbReference>
<dbReference type="CDD" id="cd00082">
    <property type="entry name" value="HisKA"/>
    <property type="match status" value="1"/>
</dbReference>
<feature type="modified residue" description="4-aspartylphosphate" evidence="10">
    <location>
        <position position="872"/>
    </location>
</feature>
<evidence type="ECO:0000313" key="14">
    <source>
        <dbReference type="EMBL" id="AIF97664.1"/>
    </source>
</evidence>
<feature type="domain" description="Histidine kinase" evidence="12">
    <location>
        <begin position="587"/>
        <end position="803"/>
    </location>
</feature>
<dbReference type="CDD" id="cd12914">
    <property type="entry name" value="PDC1_DGC_like"/>
    <property type="match status" value="1"/>
</dbReference>
<dbReference type="InterPro" id="IPR036890">
    <property type="entry name" value="HATPase_C_sf"/>
</dbReference>
<evidence type="ECO:0000256" key="9">
    <source>
        <dbReference type="ARBA" id="ARBA00023136"/>
    </source>
</evidence>
<dbReference type="GO" id="GO:0005886">
    <property type="term" value="C:plasma membrane"/>
    <property type="evidence" value="ECO:0007669"/>
    <property type="project" value="UniProtKB-SubCell"/>
</dbReference>
<keyword evidence="7 11" id="KW-1133">Transmembrane helix</keyword>
<dbReference type="SUPFAM" id="SSF52172">
    <property type="entry name" value="CheY-like"/>
    <property type="match status" value="1"/>
</dbReference>
<feature type="transmembrane region" description="Helical" evidence="11">
    <location>
        <begin position="59"/>
        <end position="77"/>
    </location>
</feature>
<dbReference type="InterPro" id="IPR033479">
    <property type="entry name" value="dCache_1"/>
</dbReference>
<dbReference type="KEGG" id="aal:EP13_02570"/>
<gene>
    <name evidence="14" type="ORF">EP13_02570</name>
</gene>
<accession>A0A075NSX3</accession>
<evidence type="ECO:0000259" key="12">
    <source>
        <dbReference type="PROSITE" id="PS50109"/>
    </source>
</evidence>
<sequence>MASDAVSRFRSFQHRLPLAFHLFFVSVLGAGLNALPAPFDSTGTSVFGVGAGVYAALRFAPKLAIPVILLISLPLWLSDGSIVGKESLTLLPIVVSLFGYQKSLKQVTKVGAGFWSIVFLPILILEHALFESTQFPIMFSGALVTWVSGVFGLVSGHFAYVAINGFSLQKDPSVEKISLHFLFSYFFSGSFFVASMAVIYLSVSLYQNQQEQQIATYMNQRVSVMEQQIAHFISLHENAINVSAQTLSSPAVGTNRTQYYAQQLTILASHYPDFLTFLIADKQGDISHAHPPNLLNKAKALGAGNVAYRPYFYEVMESGAPFISNVFQGRGFGNDPIIAISAPIFDSEGQPVGILEGSLSLKSFSAVDKLNLGGFGLLVEDQNGDVIYASDNLGLAPLSKAPVYKCEPQCDIKISQGPLAKSWFVVNGQLANVPWKISFYFEHRLMLNGMSEYLLKDLFLLLVLSLFGTFTGYHVSRMLESPIRRLIRYIAQFNPTAQENAKSLPNSALHIQELASLSDEFSSLESRLVSAFDALADATAKEQTLNKALAKLNHSLESRILEKTQHLASALDEAKAASVAKTQFLANMSHEIRTPMNGIIGSCELLLEEALSESAQQRAQTIAQSAGNLLMILDAILDWSKIESGKMLFDAQDTDVATLLEASTTLYEYQASQKGLFIHLQVHKDLPRSLKLDAGKLSQVVNNLVSNAIKFTHRGSIEVTAWYEEDALHVSVSDTGIGIPPAKLATIFGQFEQADASTTRDYGGTGLGLAISRGLVELMGGAIEVDSLEGEGTRFSFYLPTSLGELAAYEDTKVTATLSPSLKILLAEDNDINAEIVMSMLTPSKVKCIRVKNGVEAVEAAAKYSFDVILMDCQMPIMDGLEAARIIRQKGKNKDAVRIIALTANAFLEDRQACLAAGMDAHLSKPIKKKVLFDCIASELAGV</sequence>
<dbReference type="Pfam" id="PF00072">
    <property type="entry name" value="Response_reg"/>
    <property type="match status" value="1"/>
</dbReference>
<feature type="transmembrane region" description="Helical" evidence="11">
    <location>
        <begin position="112"/>
        <end position="130"/>
    </location>
</feature>
<comment type="subcellular location">
    <subcellularLocation>
        <location evidence="2">Cell membrane</location>
        <topology evidence="2">Multi-pass membrane protein</topology>
    </subcellularLocation>
</comment>
<evidence type="ECO:0000256" key="1">
    <source>
        <dbReference type="ARBA" id="ARBA00000085"/>
    </source>
</evidence>
<keyword evidence="8" id="KW-0902">Two-component regulatory system</keyword>
<dbReference type="SMART" id="SM00387">
    <property type="entry name" value="HATPase_c"/>
    <property type="match status" value="1"/>
</dbReference>
<dbReference type="FunFam" id="3.30.565.10:FF:000010">
    <property type="entry name" value="Sensor histidine kinase RcsC"/>
    <property type="match status" value="1"/>
</dbReference>
<keyword evidence="9 11" id="KW-0472">Membrane</keyword>
<proteinExistence type="predicted"/>
<dbReference type="eggNOG" id="COG2205">
    <property type="taxonomic scope" value="Bacteria"/>
</dbReference>
<protein>
    <recommendedName>
        <fullName evidence="3">histidine kinase</fullName>
        <ecNumber evidence="3">2.7.13.3</ecNumber>
    </recommendedName>
</protein>
<comment type="catalytic activity">
    <reaction evidence="1">
        <text>ATP + protein L-histidine = ADP + protein N-phospho-L-histidine.</text>
        <dbReference type="EC" id="2.7.13.3"/>
    </reaction>
</comment>
<dbReference type="Pfam" id="PF00512">
    <property type="entry name" value="HisKA"/>
    <property type="match status" value="1"/>
</dbReference>
<dbReference type="CDD" id="cd16922">
    <property type="entry name" value="HATPase_EvgS-ArcB-TorS-like"/>
    <property type="match status" value="1"/>
</dbReference>
<organism evidence="14 15">
    <name type="scientific">Alteromonas australica</name>
    <dbReference type="NCBI Taxonomy" id="589873"/>
    <lineage>
        <taxon>Bacteria</taxon>
        <taxon>Pseudomonadati</taxon>
        <taxon>Pseudomonadota</taxon>
        <taxon>Gammaproteobacteria</taxon>
        <taxon>Alteromonadales</taxon>
        <taxon>Alteromonadaceae</taxon>
        <taxon>Alteromonas/Salinimonas group</taxon>
        <taxon>Alteromonas</taxon>
    </lineage>
</organism>
<feature type="transmembrane region" description="Helical" evidence="11">
    <location>
        <begin position="142"/>
        <end position="163"/>
    </location>
</feature>
<dbReference type="RefSeq" id="WP_081869419.1">
    <property type="nucleotide sequence ID" value="NZ_CBCSKJ010000006.1"/>
</dbReference>
<evidence type="ECO:0000256" key="6">
    <source>
        <dbReference type="ARBA" id="ARBA00022692"/>
    </source>
</evidence>
<dbReference type="SMART" id="SM00388">
    <property type="entry name" value="HisKA"/>
    <property type="match status" value="1"/>
</dbReference>
<evidence type="ECO:0000256" key="10">
    <source>
        <dbReference type="PROSITE-ProRule" id="PRU00169"/>
    </source>
</evidence>
<dbReference type="Pfam" id="PF02518">
    <property type="entry name" value="HATPase_c"/>
    <property type="match status" value="1"/>
</dbReference>
<dbReference type="AlphaFoldDB" id="A0A075NSX3"/>
<dbReference type="PANTHER" id="PTHR45339">
    <property type="entry name" value="HYBRID SIGNAL TRANSDUCTION HISTIDINE KINASE J"/>
    <property type="match status" value="1"/>
</dbReference>
<feature type="transmembrane region" description="Helical" evidence="11">
    <location>
        <begin position="183"/>
        <end position="203"/>
    </location>
</feature>
<dbReference type="InterPro" id="IPR003661">
    <property type="entry name" value="HisK_dim/P_dom"/>
</dbReference>
<dbReference type="PANTHER" id="PTHR45339:SF1">
    <property type="entry name" value="HYBRID SIGNAL TRANSDUCTION HISTIDINE KINASE J"/>
    <property type="match status" value="1"/>
</dbReference>
<dbReference type="GO" id="GO:0000155">
    <property type="term" value="F:phosphorelay sensor kinase activity"/>
    <property type="evidence" value="ECO:0007669"/>
    <property type="project" value="InterPro"/>
</dbReference>
<feature type="domain" description="Response regulatory" evidence="13">
    <location>
        <begin position="823"/>
        <end position="940"/>
    </location>
</feature>
<dbReference type="Gene3D" id="3.30.565.10">
    <property type="entry name" value="Histidine kinase-like ATPase, C-terminal domain"/>
    <property type="match status" value="1"/>
</dbReference>
<dbReference type="EMBL" id="CP008849">
    <property type="protein sequence ID" value="AIF97664.1"/>
    <property type="molecule type" value="Genomic_DNA"/>
</dbReference>
<dbReference type="InterPro" id="IPR005467">
    <property type="entry name" value="His_kinase_dom"/>
</dbReference>
<dbReference type="InterPro" id="IPR029151">
    <property type="entry name" value="Sensor-like_sf"/>
</dbReference>
<evidence type="ECO:0000256" key="3">
    <source>
        <dbReference type="ARBA" id="ARBA00012438"/>
    </source>
</evidence>
<dbReference type="EC" id="2.7.13.3" evidence="3"/>
<dbReference type="Gene3D" id="3.40.50.2300">
    <property type="match status" value="1"/>
</dbReference>
<dbReference type="PROSITE" id="PS50110">
    <property type="entry name" value="RESPONSE_REGULATORY"/>
    <property type="match status" value="1"/>
</dbReference>
<dbReference type="PRINTS" id="PR00344">
    <property type="entry name" value="BCTRLSENSOR"/>
</dbReference>
<evidence type="ECO:0000256" key="5">
    <source>
        <dbReference type="ARBA" id="ARBA00022553"/>
    </source>
</evidence>
<evidence type="ECO:0000256" key="4">
    <source>
        <dbReference type="ARBA" id="ARBA00022475"/>
    </source>
</evidence>
<dbReference type="Proteomes" id="UP000056090">
    <property type="component" value="Chromosome"/>
</dbReference>
<evidence type="ECO:0000256" key="2">
    <source>
        <dbReference type="ARBA" id="ARBA00004651"/>
    </source>
</evidence>
<keyword evidence="6 11" id="KW-0812">Transmembrane</keyword>
<reference evidence="14 15" key="1">
    <citation type="submission" date="2014-06" db="EMBL/GenBank/DDBJ databases">
        <title>Genomes of Alteromonas australica, a world apart.</title>
        <authorList>
            <person name="Gonzaga A."/>
            <person name="Lopez-Perez M."/>
            <person name="Rodriguez-Valera F."/>
        </authorList>
    </citation>
    <scope>NUCLEOTIDE SEQUENCE [LARGE SCALE GENOMIC DNA]</scope>
    <source>
        <strain evidence="14 15">H 17</strain>
    </source>
</reference>
<feature type="transmembrane region" description="Helical" evidence="11">
    <location>
        <begin position="18"/>
        <end position="39"/>
    </location>
</feature>
<dbReference type="InterPro" id="IPR036097">
    <property type="entry name" value="HisK_dim/P_sf"/>
</dbReference>
<dbReference type="GeneID" id="78253826"/>
<evidence type="ECO:0000256" key="11">
    <source>
        <dbReference type="SAM" id="Phobius"/>
    </source>
</evidence>
<dbReference type="SUPFAM" id="SSF55874">
    <property type="entry name" value="ATPase domain of HSP90 chaperone/DNA topoisomerase II/histidine kinase"/>
    <property type="match status" value="1"/>
</dbReference>
<dbReference type="SUPFAM" id="SSF47384">
    <property type="entry name" value="Homodimeric domain of signal transducing histidine kinase"/>
    <property type="match status" value="1"/>
</dbReference>
<dbReference type="InterPro" id="IPR011006">
    <property type="entry name" value="CheY-like_superfamily"/>
</dbReference>
<dbReference type="SUPFAM" id="SSF103190">
    <property type="entry name" value="Sensory domain-like"/>
    <property type="match status" value="1"/>
</dbReference>
<dbReference type="InterPro" id="IPR001789">
    <property type="entry name" value="Sig_transdc_resp-reg_receiver"/>
</dbReference>
<dbReference type="Gene3D" id="1.10.287.130">
    <property type="match status" value="1"/>
</dbReference>
<keyword evidence="5 10" id="KW-0597">Phosphoprotein</keyword>
<evidence type="ECO:0000259" key="13">
    <source>
        <dbReference type="PROSITE" id="PS50110"/>
    </source>
</evidence>
<keyword evidence="14" id="KW-0808">Transferase</keyword>
<keyword evidence="14" id="KW-0418">Kinase</keyword>
<keyword evidence="4" id="KW-1003">Cell membrane</keyword>